<protein>
    <submittedName>
        <fullName evidence="2">Uncharacterized protein</fullName>
    </submittedName>
</protein>
<feature type="transmembrane region" description="Helical" evidence="1">
    <location>
        <begin position="320"/>
        <end position="338"/>
    </location>
</feature>
<feature type="transmembrane region" description="Helical" evidence="1">
    <location>
        <begin position="344"/>
        <end position="367"/>
    </location>
</feature>
<dbReference type="EMBL" id="LAZR01060997">
    <property type="protein sequence ID" value="KKK64500.1"/>
    <property type="molecule type" value="Genomic_DNA"/>
</dbReference>
<gene>
    <name evidence="2" type="ORF">LCGC14_2983560</name>
</gene>
<comment type="caution">
    <text evidence="2">The sequence shown here is derived from an EMBL/GenBank/DDBJ whole genome shotgun (WGS) entry which is preliminary data.</text>
</comment>
<name>A0A0F8XTF3_9ZZZZ</name>
<reference evidence="2" key="1">
    <citation type="journal article" date="2015" name="Nature">
        <title>Complex archaea that bridge the gap between prokaryotes and eukaryotes.</title>
        <authorList>
            <person name="Spang A."/>
            <person name="Saw J.H."/>
            <person name="Jorgensen S.L."/>
            <person name="Zaremba-Niedzwiedzka K."/>
            <person name="Martijn J."/>
            <person name="Lind A.E."/>
            <person name="van Eijk R."/>
            <person name="Schleper C."/>
            <person name="Guy L."/>
            <person name="Ettema T.J."/>
        </authorList>
    </citation>
    <scope>NUCLEOTIDE SEQUENCE</scope>
</reference>
<keyword evidence="1" id="KW-1133">Transmembrane helix</keyword>
<dbReference type="AlphaFoldDB" id="A0A0F8XTF3"/>
<proteinExistence type="predicted"/>
<feature type="non-terminal residue" evidence="2">
    <location>
        <position position="368"/>
    </location>
</feature>
<keyword evidence="1" id="KW-0812">Transmembrane</keyword>
<feature type="non-terminal residue" evidence="2">
    <location>
        <position position="1"/>
    </location>
</feature>
<accession>A0A0F8XTF3</accession>
<sequence>TSTPFSFILLSNNTFPNLTFSLSGANSINFSIFDEITEDLILGNETTIDLISETLALTVIINATAEGDGTLYVQDLIPGEYRITYDNPKYTKRDFYINVENSTNQSVDLYLLSIGNGTDVTFTVQDNSGNKLTNATIRLKRYYLSTNSYRTVAMSRTNEEGNTQIDVDFNDAFYETLTTFEGFSLRTIGAKIISTTRILTLQLTADPFSLIDGTDDITTTLSFNNITQTFSYVFTQLSGISTTGFLEVTFVKPTGSSLVCEATDTTSSGTLLCQVNTTNSTGTYTASGSVLIGNKKTQTNTLSEITGIVSKLADIIGEQGFFFAILISGSLAGLGSLVSPAIAVVMFLVGIFISNFLGFSIIAATWLG</sequence>
<organism evidence="2">
    <name type="scientific">marine sediment metagenome</name>
    <dbReference type="NCBI Taxonomy" id="412755"/>
    <lineage>
        <taxon>unclassified sequences</taxon>
        <taxon>metagenomes</taxon>
        <taxon>ecological metagenomes</taxon>
    </lineage>
</organism>
<evidence type="ECO:0000313" key="2">
    <source>
        <dbReference type="EMBL" id="KKK64500.1"/>
    </source>
</evidence>
<evidence type="ECO:0000256" key="1">
    <source>
        <dbReference type="SAM" id="Phobius"/>
    </source>
</evidence>
<keyword evidence="1" id="KW-0472">Membrane</keyword>